<accession>A0ABT3CXE4</accession>
<evidence type="ECO:0000256" key="1">
    <source>
        <dbReference type="SAM" id="Phobius"/>
    </source>
</evidence>
<evidence type="ECO:0000313" key="3">
    <source>
        <dbReference type="Proteomes" id="UP001300692"/>
    </source>
</evidence>
<dbReference type="Proteomes" id="UP001300692">
    <property type="component" value="Unassembled WGS sequence"/>
</dbReference>
<keyword evidence="1" id="KW-0812">Transmembrane</keyword>
<dbReference type="RefSeq" id="WP_264139223.1">
    <property type="nucleotide sequence ID" value="NZ_JAOYOD010000001.1"/>
</dbReference>
<evidence type="ECO:0008006" key="4">
    <source>
        <dbReference type="Google" id="ProtNLM"/>
    </source>
</evidence>
<keyword evidence="3" id="KW-1185">Reference proteome</keyword>
<dbReference type="EMBL" id="JAOYOD010000001">
    <property type="protein sequence ID" value="MCV9388361.1"/>
    <property type="molecule type" value="Genomic_DNA"/>
</dbReference>
<comment type="caution">
    <text evidence="2">The sequence shown here is derived from an EMBL/GenBank/DDBJ whole genome shotgun (WGS) entry which is preliminary data.</text>
</comment>
<evidence type="ECO:0000313" key="2">
    <source>
        <dbReference type="EMBL" id="MCV9388361.1"/>
    </source>
</evidence>
<proteinExistence type="predicted"/>
<protein>
    <recommendedName>
        <fullName evidence="4">Lipopolysaccharide assembly protein A domain-containing protein</fullName>
    </recommendedName>
</protein>
<organism evidence="2 3">
    <name type="scientific">Reichenbachiella ulvae</name>
    <dbReference type="NCBI Taxonomy" id="2980104"/>
    <lineage>
        <taxon>Bacteria</taxon>
        <taxon>Pseudomonadati</taxon>
        <taxon>Bacteroidota</taxon>
        <taxon>Cytophagia</taxon>
        <taxon>Cytophagales</taxon>
        <taxon>Reichenbachiellaceae</taxon>
        <taxon>Reichenbachiella</taxon>
    </lineage>
</organism>
<name>A0ABT3CXE4_9BACT</name>
<keyword evidence="1" id="KW-0472">Membrane</keyword>
<feature type="transmembrane region" description="Helical" evidence="1">
    <location>
        <begin position="7"/>
        <end position="24"/>
    </location>
</feature>
<feature type="transmembrane region" description="Helical" evidence="1">
    <location>
        <begin position="44"/>
        <end position="65"/>
    </location>
</feature>
<gene>
    <name evidence="2" type="ORF">N7U62_16885</name>
</gene>
<sequence>MKKLKPYLYGIYILYFLFCLFIAVTYENLVLHWTWDPIDTWVSLMRLVLKLAGIGIILFGSVLIIENIHIKKLKKRITKLNKKIADLESGSHE</sequence>
<keyword evidence="1" id="KW-1133">Transmembrane helix</keyword>
<reference evidence="2 3" key="1">
    <citation type="submission" date="2022-10" db="EMBL/GenBank/DDBJ databases">
        <title>Comparative genomics and taxonomic characterization of three novel marine species of genus Reichenbachiella exhibiting antioxidant and polysaccharide degradation activities.</title>
        <authorList>
            <person name="Muhammad N."/>
            <person name="Lee Y.-J."/>
            <person name="Ko J."/>
            <person name="Kim S.-G."/>
        </authorList>
    </citation>
    <scope>NUCLEOTIDE SEQUENCE [LARGE SCALE GENOMIC DNA]</scope>
    <source>
        <strain evidence="2 3">ABR2-5</strain>
    </source>
</reference>